<dbReference type="AlphaFoldDB" id="A0A1I3ZP12"/>
<evidence type="ECO:0000256" key="3">
    <source>
        <dbReference type="ARBA" id="ARBA00022741"/>
    </source>
</evidence>
<dbReference type="STRING" id="1123062.SAMN02745775_102630"/>
<evidence type="ECO:0000313" key="6">
    <source>
        <dbReference type="EMBL" id="SFK45884.1"/>
    </source>
</evidence>
<keyword evidence="2" id="KW-0813">Transport</keyword>
<feature type="domain" description="ABC transporter" evidence="5">
    <location>
        <begin position="25"/>
        <end position="256"/>
    </location>
</feature>
<dbReference type="GO" id="GO:0005524">
    <property type="term" value="F:ATP binding"/>
    <property type="evidence" value="ECO:0007669"/>
    <property type="project" value="UniProtKB-KW"/>
</dbReference>
<dbReference type="RefSeq" id="WP_092958865.1">
    <property type="nucleotide sequence ID" value="NZ_FOSQ01000002.1"/>
</dbReference>
<keyword evidence="3" id="KW-0547">Nucleotide-binding</keyword>
<dbReference type="InterPro" id="IPR003593">
    <property type="entry name" value="AAA+_ATPase"/>
</dbReference>
<organism evidence="6 7">
    <name type="scientific">Falsiroseomonas stagni DSM 19981</name>
    <dbReference type="NCBI Taxonomy" id="1123062"/>
    <lineage>
        <taxon>Bacteria</taxon>
        <taxon>Pseudomonadati</taxon>
        <taxon>Pseudomonadota</taxon>
        <taxon>Alphaproteobacteria</taxon>
        <taxon>Acetobacterales</taxon>
        <taxon>Roseomonadaceae</taxon>
        <taxon>Falsiroseomonas</taxon>
    </lineage>
</organism>
<sequence>MTAETSPRGFAGPPGSEGAAPFIAVEGVQVVYGAGGTESVQALSDINLMVPDGAFVSLVGPSGCGKSTLLKAVGDLLAPTAGRITIGGTPAAELRRQGRIGTVFQAPNLMPWLRIEDNVRLLYKIVAEKAPRPGLTEPDVPALLKLVGLDGFGAKRPAQLSGGMQSRAALARALALDPTVLLMDEPFAALDEITRDRMGIELMRIHAQFRKTVLFVTHSLTEAAFLSDAIVLMTPRPGRIARIIPVPLPRPRVPEMRLTDEFAALVAELNRDLYRMMA</sequence>
<dbReference type="PANTHER" id="PTHR42788:SF13">
    <property type="entry name" value="ALIPHATIC SULFONATES IMPORT ATP-BINDING PROTEIN SSUB"/>
    <property type="match status" value="1"/>
</dbReference>
<dbReference type="InterPro" id="IPR017871">
    <property type="entry name" value="ABC_transporter-like_CS"/>
</dbReference>
<dbReference type="Gene3D" id="3.40.50.300">
    <property type="entry name" value="P-loop containing nucleotide triphosphate hydrolases"/>
    <property type="match status" value="1"/>
</dbReference>
<dbReference type="EMBL" id="FOSQ01000002">
    <property type="protein sequence ID" value="SFK45884.1"/>
    <property type="molecule type" value="Genomic_DNA"/>
</dbReference>
<dbReference type="Proteomes" id="UP000199473">
    <property type="component" value="Unassembled WGS sequence"/>
</dbReference>
<dbReference type="PROSITE" id="PS00211">
    <property type="entry name" value="ABC_TRANSPORTER_1"/>
    <property type="match status" value="1"/>
</dbReference>
<evidence type="ECO:0000259" key="5">
    <source>
        <dbReference type="PROSITE" id="PS50893"/>
    </source>
</evidence>
<comment type="similarity">
    <text evidence="1">Belongs to the ABC transporter superfamily.</text>
</comment>
<dbReference type="PANTHER" id="PTHR42788">
    <property type="entry name" value="TAURINE IMPORT ATP-BINDING PROTEIN-RELATED"/>
    <property type="match status" value="1"/>
</dbReference>
<accession>A0A1I3ZP12</accession>
<name>A0A1I3ZP12_9PROT</name>
<dbReference type="OrthoDB" id="7336028at2"/>
<dbReference type="SUPFAM" id="SSF52540">
    <property type="entry name" value="P-loop containing nucleoside triphosphate hydrolases"/>
    <property type="match status" value="1"/>
</dbReference>
<keyword evidence="4 6" id="KW-0067">ATP-binding</keyword>
<protein>
    <submittedName>
        <fullName evidence="6">NitT/TauT family transport system ATP-binding protein</fullName>
    </submittedName>
</protein>
<dbReference type="InterPro" id="IPR003439">
    <property type="entry name" value="ABC_transporter-like_ATP-bd"/>
</dbReference>
<gene>
    <name evidence="6" type="ORF">SAMN02745775_102630</name>
</gene>
<dbReference type="Pfam" id="PF00005">
    <property type="entry name" value="ABC_tran"/>
    <property type="match status" value="1"/>
</dbReference>
<reference evidence="6 7" key="1">
    <citation type="submission" date="2016-10" db="EMBL/GenBank/DDBJ databases">
        <authorList>
            <person name="de Groot N.N."/>
        </authorList>
    </citation>
    <scope>NUCLEOTIDE SEQUENCE [LARGE SCALE GENOMIC DNA]</scope>
    <source>
        <strain evidence="6 7">DSM 19981</strain>
    </source>
</reference>
<dbReference type="GO" id="GO:0016887">
    <property type="term" value="F:ATP hydrolysis activity"/>
    <property type="evidence" value="ECO:0007669"/>
    <property type="project" value="InterPro"/>
</dbReference>
<evidence type="ECO:0000256" key="4">
    <source>
        <dbReference type="ARBA" id="ARBA00022840"/>
    </source>
</evidence>
<evidence type="ECO:0000256" key="2">
    <source>
        <dbReference type="ARBA" id="ARBA00022448"/>
    </source>
</evidence>
<dbReference type="InterPro" id="IPR027417">
    <property type="entry name" value="P-loop_NTPase"/>
</dbReference>
<evidence type="ECO:0000313" key="7">
    <source>
        <dbReference type="Proteomes" id="UP000199473"/>
    </source>
</evidence>
<dbReference type="SMART" id="SM00382">
    <property type="entry name" value="AAA"/>
    <property type="match status" value="1"/>
</dbReference>
<proteinExistence type="inferred from homology"/>
<evidence type="ECO:0000256" key="1">
    <source>
        <dbReference type="ARBA" id="ARBA00005417"/>
    </source>
</evidence>
<dbReference type="PROSITE" id="PS50893">
    <property type="entry name" value="ABC_TRANSPORTER_2"/>
    <property type="match status" value="1"/>
</dbReference>
<keyword evidence="7" id="KW-1185">Reference proteome</keyword>
<dbReference type="InterPro" id="IPR050166">
    <property type="entry name" value="ABC_transporter_ATP-bind"/>
</dbReference>